<dbReference type="SUPFAM" id="SSF52833">
    <property type="entry name" value="Thioredoxin-like"/>
    <property type="match status" value="1"/>
</dbReference>
<feature type="disulfide bond" description="Redox-active" evidence="2">
    <location>
        <begin position="10"/>
        <end position="13"/>
    </location>
</feature>
<dbReference type="RefSeq" id="WP_210512772.1">
    <property type="nucleotide sequence ID" value="NZ_JAFIDN010000009.1"/>
</dbReference>
<evidence type="ECO:0000256" key="2">
    <source>
        <dbReference type="PIRSR" id="PIRSR037031-51"/>
    </source>
</evidence>
<evidence type="ECO:0000256" key="1">
    <source>
        <dbReference type="PIRSR" id="PIRSR037031-50"/>
    </source>
</evidence>
<proteinExistence type="predicted"/>
<dbReference type="NCBIfam" id="TIGR00412">
    <property type="entry name" value="redox_disulf_2"/>
    <property type="match status" value="1"/>
</dbReference>
<dbReference type="PANTHER" id="PTHR36450:SF1">
    <property type="entry name" value="THIOREDOXIN"/>
    <property type="match status" value="1"/>
</dbReference>
<feature type="active site" description="Nucleophile" evidence="1">
    <location>
        <position position="13"/>
    </location>
</feature>
<dbReference type="PIRSF" id="PIRSF037031">
    <property type="entry name" value="Redox_disulphide_2"/>
    <property type="match status" value="1"/>
</dbReference>
<sequence length="78" mass="8373">MKVQIAGPGCPKCQTTEKTVKEALAELNRDAEVIHVTDYQEMARLGVRITPAVVIDGKIALAGRVPSLEEAKDLLQSG</sequence>
<evidence type="ECO:0000313" key="4">
    <source>
        <dbReference type="EMBL" id="MBP3193315.1"/>
    </source>
</evidence>
<keyword evidence="2" id="KW-1015">Disulfide bond</keyword>
<organism evidence="4 5">
    <name type="scientific">Natronogracilivirga saccharolytica</name>
    <dbReference type="NCBI Taxonomy" id="2812953"/>
    <lineage>
        <taxon>Bacteria</taxon>
        <taxon>Pseudomonadati</taxon>
        <taxon>Balneolota</taxon>
        <taxon>Balneolia</taxon>
        <taxon>Balneolales</taxon>
        <taxon>Cyclonatronaceae</taxon>
        <taxon>Natronogracilivirga</taxon>
    </lineage>
</organism>
<dbReference type="Pfam" id="PF13192">
    <property type="entry name" value="Thioredoxin_3"/>
    <property type="match status" value="1"/>
</dbReference>
<reference evidence="4" key="1">
    <citation type="submission" date="2021-02" db="EMBL/GenBank/DDBJ databases">
        <title>Natronogracilivirga saccharolytica gen. nov. sp. nov. a new anaerobic, haloalkiliphilic carbohydrate-fermenting bacterium from soda lake and proposing of Cyclonatronumiaceae fam. nov. in the phylum Balneolaeota.</title>
        <authorList>
            <person name="Zhilina T.N."/>
            <person name="Sorokin D.Y."/>
            <person name="Zavarzina D.G."/>
            <person name="Toshchakov S.V."/>
            <person name="Kublanov I.V."/>
        </authorList>
    </citation>
    <scope>NUCLEOTIDE SEQUENCE</scope>
    <source>
        <strain evidence="4">Z-1702</strain>
    </source>
</reference>
<dbReference type="InterPro" id="IPR012336">
    <property type="entry name" value="Thioredoxin-like_fold"/>
</dbReference>
<dbReference type="Gene3D" id="3.40.30.10">
    <property type="entry name" value="Glutaredoxin"/>
    <property type="match status" value="1"/>
</dbReference>
<keyword evidence="2" id="KW-0676">Redox-active center</keyword>
<evidence type="ECO:0000313" key="5">
    <source>
        <dbReference type="Proteomes" id="UP000673975"/>
    </source>
</evidence>
<dbReference type="PANTHER" id="PTHR36450">
    <property type="entry name" value="THIOREDOXIN"/>
    <property type="match status" value="1"/>
</dbReference>
<comment type="caution">
    <text evidence="4">The sequence shown here is derived from an EMBL/GenBank/DDBJ whole genome shotgun (WGS) entry which is preliminary data.</text>
</comment>
<dbReference type="Proteomes" id="UP000673975">
    <property type="component" value="Unassembled WGS sequence"/>
</dbReference>
<name>A0A8J7RKC3_9BACT</name>
<gene>
    <name evidence="4" type="ORF">NATSA_11610</name>
</gene>
<dbReference type="InterPro" id="IPR036249">
    <property type="entry name" value="Thioredoxin-like_sf"/>
</dbReference>
<accession>A0A8J7RKC3</accession>
<dbReference type="EMBL" id="JAFIDN010000009">
    <property type="protein sequence ID" value="MBP3193315.1"/>
    <property type="molecule type" value="Genomic_DNA"/>
</dbReference>
<dbReference type="InterPro" id="IPR005243">
    <property type="entry name" value="THIRX-like_proc"/>
</dbReference>
<feature type="active site" description="Nucleophile" evidence="1">
    <location>
        <position position="10"/>
    </location>
</feature>
<feature type="domain" description="Thioredoxin-like fold" evidence="3">
    <location>
        <begin position="1"/>
        <end position="76"/>
    </location>
</feature>
<dbReference type="AlphaFoldDB" id="A0A8J7RKC3"/>
<protein>
    <submittedName>
        <fullName evidence="4">TM0996/MTH895 family glutaredoxin-like protein</fullName>
    </submittedName>
</protein>
<evidence type="ECO:0000259" key="3">
    <source>
        <dbReference type="Pfam" id="PF13192"/>
    </source>
</evidence>
<keyword evidence="5" id="KW-1185">Reference proteome</keyword>